<organism evidence="1 2">
    <name type="scientific">Ophiophagus hannah</name>
    <name type="common">King cobra</name>
    <name type="synonym">Naja hannah</name>
    <dbReference type="NCBI Taxonomy" id="8665"/>
    <lineage>
        <taxon>Eukaryota</taxon>
        <taxon>Metazoa</taxon>
        <taxon>Chordata</taxon>
        <taxon>Craniata</taxon>
        <taxon>Vertebrata</taxon>
        <taxon>Euteleostomi</taxon>
        <taxon>Lepidosauria</taxon>
        <taxon>Squamata</taxon>
        <taxon>Bifurcata</taxon>
        <taxon>Unidentata</taxon>
        <taxon>Episquamata</taxon>
        <taxon>Toxicofera</taxon>
        <taxon>Serpentes</taxon>
        <taxon>Colubroidea</taxon>
        <taxon>Elapidae</taxon>
        <taxon>Elapinae</taxon>
        <taxon>Ophiophagus</taxon>
    </lineage>
</organism>
<dbReference type="PANTHER" id="PTHR12496">
    <property type="entry name" value="CGI-41 METHYLTRANSFERASE"/>
    <property type="match status" value="1"/>
</dbReference>
<gene>
    <name evidence="1" type="primary">Rrnad1</name>
    <name evidence="1" type="ORF">L345_02097</name>
</gene>
<protein>
    <submittedName>
        <fullName evidence="1">Protein RRNAD1</fullName>
    </submittedName>
</protein>
<dbReference type="PANTHER" id="PTHR12496:SF2">
    <property type="entry name" value="METHYLTRANSFERASE-LIKE PROTEIN 25B"/>
    <property type="match status" value="1"/>
</dbReference>
<dbReference type="InterPro" id="IPR052220">
    <property type="entry name" value="METTL25"/>
</dbReference>
<accession>V8PDT1</accession>
<dbReference type="Proteomes" id="UP000018936">
    <property type="component" value="Unassembled WGS sequence"/>
</dbReference>
<dbReference type="OrthoDB" id="5875367at2759"/>
<dbReference type="EMBL" id="AZIM01000274">
    <property type="protein sequence ID" value="ETE72047.1"/>
    <property type="molecule type" value="Genomic_DNA"/>
</dbReference>
<evidence type="ECO:0000313" key="1">
    <source>
        <dbReference type="EMBL" id="ETE72047.1"/>
    </source>
</evidence>
<sequence>MKLSTGEGTQPGYPLSNWVAALPGHQLSYKAREGACHAMEDYLLRLEHDSPSLKTHCFRARLETVIRAIDPTKKCLGVQAIPKSHEMTFEQYARQGLERVGMSPSGPLEPASLAQQRRVVVFFSLALLLAPLVETLILLDQMIYLQEQGFPCELVPLFNPALSARNLVLVAAKRVPPSDLWGLAAGD</sequence>
<comment type="caution">
    <text evidence="1">The sequence shown here is derived from an EMBL/GenBank/DDBJ whole genome shotgun (WGS) entry which is preliminary data.</text>
</comment>
<proteinExistence type="predicted"/>
<name>V8PDT1_OPHHA</name>
<dbReference type="AlphaFoldDB" id="V8PDT1"/>
<evidence type="ECO:0000313" key="2">
    <source>
        <dbReference type="Proteomes" id="UP000018936"/>
    </source>
</evidence>
<keyword evidence="2" id="KW-1185">Reference proteome</keyword>
<reference evidence="1 2" key="1">
    <citation type="journal article" date="2013" name="Proc. Natl. Acad. Sci. U.S.A.">
        <title>The king cobra genome reveals dynamic gene evolution and adaptation in the snake venom system.</title>
        <authorList>
            <person name="Vonk F.J."/>
            <person name="Casewell N.R."/>
            <person name="Henkel C.V."/>
            <person name="Heimberg A.M."/>
            <person name="Jansen H.J."/>
            <person name="McCleary R.J."/>
            <person name="Kerkkamp H.M."/>
            <person name="Vos R.A."/>
            <person name="Guerreiro I."/>
            <person name="Calvete J.J."/>
            <person name="Wuster W."/>
            <person name="Woods A.E."/>
            <person name="Logan J.M."/>
            <person name="Harrison R.A."/>
            <person name="Castoe T.A."/>
            <person name="de Koning A.P."/>
            <person name="Pollock D.D."/>
            <person name="Yandell M."/>
            <person name="Calderon D."/>
            <person name="Renjifo C."/>
            <person name="Currier R.B."/>
            <person name="Salgado D."/>
            <person name="Pla D."/>
            <person name="Sanz L."/>
            <person name="Hyder A.S."/>
            <person name="Ribeiro J.M."/>
            <person name="Arntzen J.W."/>
            <person name="van den Thillart G.E."/>
            <person name="Boetzer M."/>
            <person name="Pirovano W."/>
            <person name="Dirks R.P."/>
            <person name="Spaink H.P."/>
            <person name="Duboule D."/>
            <person name="McGlinn E."/>
            <person name="Kini R.M."/>
            <person name="Richardson M.K."/>
        </authorList>
    </citation>
    <scope>NUCLEOTIDE SEQUENCE</scope>
    <source>
        <tissue evidence="1">Blood</tissue>
    </source>
</reference>